<comment type="caution">
    <text evidence="1">The sequence shown here is derived from an EMBL/GenBank/DDBJ whole genome shotgun (WGS) entry which is preliminary data.</text>
</comment>
<evidence type="ECO:0000313" key="1">
    <source>
        <dbReference type="EMBL" id="EKR54646.1"/>
    </source>
</evidence>
<dbReference type="RefSeq" id="WP_000625958.1">
    <property type="nucleotide sequence ID" value="NZ_AHNR02000041.1"/>
</dbReference>
<dbReference type="EMBL" id="AHNR02000041">
    <property type="protein sequence ID" value="EKR54646.1"/>
    <property type="molecule type" value="Genomic_DNA"/>
</dbReference>
<reference evidence="1 2" key="1">
    <citation type="submission" date="2012-10" db="EMBL/GenBank/DDBJ databases">
        <authorList>
            <person name="Harkins D.M."/>
            <person name="Durkin A.S."/>
            <person name="Brinkac L.M."/>
            <person name="Haft D.H."/>
            <person name="Selengut J.D."/>
            <person name="Sanka R."/>
            <person name="DePew J."/>
            <person name="Purushe J."/>
            <person name="Chanthongthip A."/>
            <person name="Lattana O."/>
            <person name="Phetsouvanh R."/>
            <person name="Newton P.N."/>
            <person name="Vinetz J.M."/>
            <person name="Sutton G.G."/>
            <person name="Nierman W.C."/>
            <person name="Fouts D.E."/>
        </authorList>
    </citation>
    <scope>NUCLEOTIDE SEQUENCE [LARGE SCALE GENOMIC DNA]</scope>
    <source>
        <strain evidence="1 2">UI 12758</strain>
    </source>
</reference>
<dbReference type="AlphaFoldDB" id="A0A0E2D4Z7"/>
<protein>
    <submittedName>
        <fullName evidence="1">Uncharacterized protein</fullName>
    </submittedName>
</protein>
<accession>A0A0E2D4Z7</accession>
<dbReference type="Proteomes" id="UP000001340">
    <property type="component" value="Unassembled WGS sequence"/>
</dbReference>
<name>A0A0E2D4Z7_LEPIR</name>
<organism evidence="1 2">
    <name type="scientific">Leptospira interrogans str. UI 12758</name>
    <dbReference type="NCBI Taxonomy" id="1049938"/>
    <lineage>
        <taxon>Bacteria</taxon>
        <taxon>Pseudomonadati</taxon>
        <taxon>Spirochaetota</taxon>
        <taxon>Spirochaetia</taxon>
        <taxon>Leptospirales</taxon>
        <taxon>Leptospiraceae</taxon>
        <taxon>Leptospira</taxon>
    </lineage>
</organism>
<sequence length="174" mass="20116">MISSYSKKRIESKRKKSFQQNPFAKIGIIPVNPVFYNYFSGLKEFLSYLKNDRFVGSGIISIPAQKEPYLSETNCKAKLEWKGGELIVFLEGKKNSKSFLIPLNSTDTNGKKRNKLEFLPDFFHFQNGEDEFSVRLQPLDLKRIHLQINSKVGLEFSGILIRLSGWKKWFLSLS</sequence>
<evidence type="ECO:0000313" key="2">
    <source>
        <dbReference type="Proteomes" id="UP000001340"/>
    </source>
</evidence>
<gene>
    <name evidence="1" type="ORF">LEP1GSC105_1512</name>
</gene>
<proteinExistence type="predicted"/>